<keyword evidence="3" id="KW-1185">Reference proteome</keyword>
<evidence type="ECO:0000313" key="3">
    <source>
        <dbReference type="Proteomes" id="UP001165090"/>
    </source>
</evidence>
<sequence>MPGLSKSKHRFPYSTLSHRPAMGFFIAIRQGAVQQAHGGGRRLTSLVPGETRSCPSFPRTVVSEKNWSVVKWGHCRWRSSKAALGSSEPLAIAIAGAFVGSGSNCWGGGGGGGGGGEDVDGGIIRRGNDGGDGDDGAPASSAAAAAARRLPNTKGWWLEDRGLRIEKQAGGCASETRKSCERHGKTHISTANERIPKQKQCKIAISFQMCYHVKMRFI</sequence>
<evidence type="ECO:0000313" key="2">
    <source>
        <dbReference type="EMBL" id="GLI68434.1"/>
    </source>
</evidence>
<feature type="region of interest" description="Disordered" evidence="1">
    <location>
        <begin position="110"/>
        <end position="141"/>
    </location>
</feature>
<accession>A0ABQ5SGB7</accession>
<gene>
    <name evidence="2" type="ORF">VaNZ11_012849</name>
</gene>
<dbReference type="EMBL" id="BSDZ01000079">
    <property type="protein sequence ID" value="GLI68434.1"/>
    <property type="molecule type" value="Genomic_DNA"/>
</dbReference>
<dbReference type="Proteomes" id="UP001165090">
    <property type="component" value="Unassembled WGS sequence"/>
</dbReference>
<evidence type="ECO:0000256" key="1">
    <source>
        <dbReference type="SAM" id="MobiDB-lite"/>
    </source>
</evidence>
<protein>
    <submittedName>
        <fullName evidence="2">Uncharacterized protein</fullName>
    </submittedName>
</protein>
<organism evidence="2 3">
    <name type="scientific">Volvox africanus</name>
    <dbReference type="NCBI Taxonomy" id="51714"/>
    <lineage>
        <taxon>Eukaryota</taxon>
        <taxon>Viridiplantae</taxon>
        <taxon>Chlorophyta</taxon>
        <taxon>core chlorophytes</taxon>
        <taxon>Chlorophyceae</taxon>
        <taxon>CS clade</taxon>
        <taxon>Chlamydomonadales</taxon>
        <taxon>Volvocaceae</taxon>
        <taxon>Volvox</taxon>
    </lineage>
</organism>
<reference evidence="2 3" key="1">
    <citation type="journal article" date="2023" name="IScience">
        <title>Expanded male sex-determining region conserved during the evolution of homothallism in the green alga Volvox.</title>
        <authorList>
            <person name="Yamamoto K."/>
            <person name="Matsuzaki R."/>
            <person name="Mahakham W."/>
            <person name="Heman W."/>
            <person name="Sekimoto H."/>
            <person name="Kawachi M."/>
            <person name="Minakuchi Y."/>
            <person name="Toyoda A."/>
            <person name="Nozaki H."/>
        </authorList>
    </citation>
    <scope>NUCLEOTIDE SEQUENCE [LARGE SCALE GENOMIC DNA]</scope>
    <source>
        <strain evidence="2 3">NIES-4468</strain>
    </source>
</reference>
<comment type="caution">
    <text evidence="2">The sequence shown here is derived from an EMBL/GenBank/DDBJ whole genome shotgun (WGS) entry which is preliminary data.</text>
</comment>
<proteinExistence type="predicted"/>
<name>A0ABQ5SGB7_9CHLO</name>